<reference evidence="6" key="1">
    <citation type="journal article" date="2012" name="Proc. Natl. Acad. Sci. U.S.A.">
        <title>Antigenic diversity is generated by distinct evolutionary mechanisms in African trypanosome species.</title>
        <authorList>
            <person name="Jackson A.P."/>
            <person name="Berry A."/>
            <person name="Aslett M."/>
            <person name="Allison H.C."/>
            <person name="Burton P."/>
            <person name="Vavrova-Anderson J."/>
            <person name="Brown R."/>
            <person name="Browne H."/>
            <person name="Corton N."/>
            <person name="Hauser H."/>
            <person name="Gamble J."/>
            <person name="Gilderthorp R."/>
            <person name="Marcello L."/>
            <person name="McQuillan J."/>
            <person name="Otto T.D."/>
            <person name="Quail M.A."/>
            <person name="Sanders M.J."/>
            <person name="van Tonder A."/>
            <person name="Ginger M.L."/>
            <person name="Field M.C."/>
            <person name="Barry J.D."/>
            <person name="Hertz-Fowler C."/>
            <person name="Berriman M."/>
        </authorList>
    </citation>
    <scope>NUCLEOTIDE SEQUENCE</scope>
    <source>
        <strain evidence="6">Y486</strain>
    </source>
</reference>
<dbReference type="Pfam" id="PF00400">
    <property type="entry name" value="WD40"/>
    <property type="match status" value="5"/>
</dbReference>
<keyword evidence="3" id="KW-0689">Ribosomal protein</keyword>
<keyword evidence="1 4" id="KW-0853">WD repeat</keyword>
<dbReference type="EMBL" id="HE573023">
    <property type="protein sequence ID" value="CCC49303.1"/>
    <property type="molecule type" value="Genomic_DNA"/>
</dbReference>
<dbReference type="PROSITE" id="PS50294">
    <property type="entry name" value="WD_REPEATS_REGION"/>
    <property type="match status" value="3"/>
</dbReference>
<dbReference type="CDD" id="cd00200">
    <property type="entry name" value="WD40"/>
    <property type="match status" value="1"/>
</dbReference>
<dbReference type="InterPro" id="IPR019775">
    <property type="entry name" value="WD40_repeat_CS"/>
</dbReference>
<feature type="repeat" description="WD" evidence="4">
    <location>
        <begin position="344"/>
        <end position="385"/>
    </location>
</feature>
<evidence type="ECO:0000313" key="6">
    <source>
        <dbReference type="EMBL" id="CCC49303.1"/>
    </source>
</evidence>
<feature type="repeat" description="WD" evidence="4">
    <location>
        <begin position="303"/>
        <end position="344"/>
    </location>
</feature>
<protein>
    <submittedName>
        <fullName evidence="6">Uncharacterized protein</fullName>
    </submittedName>
</protein>
<keyword evidence="3" id="KW-0687">Ribonucleoprotein</keyword>
<accession>G0TZA0</accession>
<organism evidence="6">
    <name type="scientific">Trypanosoma vivax (strain Y486)</name>
    <dbReference type="NCBI Taxonomy" id="1055687"/>
    <lineage>
        <taxon>Eukaryota</taxon>
        <taxon>Discoba</taxon>
        <taxon>Euglenozoa</taxon>
        <taxon>Kinetoplastea</taxon>
        <taxon>Metakinetoplastina</taxon>
        <taxon>Trypanosomatida</taxon>
        <taxon>Trypanosomatidae</taxon>
        <taxon>Trypanosoma</taxon>
        <taxon>Duttonella</taxon>
    </lineage>
</organism>
<evidence type="ECO:0000256" key="3">
    <source>
        <dbReference type="ARBA" id="ARBA00022980"/>
    </source>
</evidence>
<sequence length="558" mass="60240">MGCAASTSTNVYPGCSKSSHGPPWFQIASSNSLTLDIKQLLIAGGVGRKTNHIDAQCSGGSDGKRGSADNLFDEEDMLSDITSMVSTCRSVTDAIPFESSVLLRSKDLERQQQQVLELIDEDLFVYDDAIVSKCEAQTKHWRIEGRRPRGASLHLARSNAAPDKKSTDVFCFADFVVCVDEVEFTTNNRSGSGGGCSLAILTGSVGSPKVAKVTCTFSQKDSVKNCSQGPYTKGTGGRDERGVTASAQPRQDTQLQNEVTIGHSKRVKCIALSSNERSFVSCSCDEASILLRSLRSGADEGIFTGHRDKVISAAYSPDGRYLATTSKDHSLILWDATITKLLYAFKHDKAVICCCFSPDSKLVVSGCQDRICRIWDIAGGREIMSYSRHTGIIVCVAYSPDGAHVCSASADKTLRVWSPTTGKTHLILAGHTGMVLACSFSSDGRRVISNDESLLCVWSTDDGSLVLRIPVTDFVCKSGFCSSVARVGWTLSCAVPGPFLNYAVVACTNRFVYVIDIQTGEEHINMFCKAPVYALASGRKCVISFGDSYGNVYVCEFH</sequence>
<evidence type="ECO:0000256" key="5">
    <source>
        <dbReference type="SAM" id="MobiDB-lite"/>
    </source>
</evidence>
<dbReference type="SUPFAM" id="SSF50978">
    <property type="entry name" value="WD40 repeat-like"/>
    <property type="match status" value="1"/>
</dbReference>
<dbReference type="AlphaFoldDB" id="G0TZA0"/>
<dbReference type="PANTHER" id="PTHR19879">
    <property type="entry name" value="TRANSCRIPTION INITIATION FACTOR TFIID"/>
    <property type="match status" value="1"/>
</dbReference>
<dbReference type="GO" id="GO:0005840">
    <property type="term" value="C:ribosome"/>
    <property type="evidence" value="ECO:0007669"/>
    <property type="project" value="UniProtKB-KW"/>
</dbReference>
<feature type="region of interest" description="Disordered" evidence="5">
    <location>
        <begin position="228"/>
        <end position="252"/>
    </location>
</feature>
<dbReference type="InterPro" id="IPR001680">
    <property type="entry name" value="WD40_rpt"/>
</dbReference>
<dbReference type="PROSITE" id="PS50082">
    <property type="entry name" value="WD_REPEATS_2"/>
    <property type="match status" value="3"/>
</dbReference>
<dbReference type="InterPro" id="IPR036322">
    <property type="entry name" value="WD40_repeat_dom_sf"/>
</dbReference>
<evidence type="ECO:0000256" key="2">
    <source>
        <dbReference type="ARBA" id="ARBA00022737"/>
    </source>
</evidence>
<evidence type="ECO:0000256" key="4">
    <source>
        <dbReference type="PROSITE-ProRule" id="PRU00221"/>
    </source>
</evidence>
<evidence type="ECO:0000256" key="1">
    <source>
        <dbReference type="ARBA" id="ARBA00022574"/>
    </source>
</evidence>
<dbReference type="SMART" id="SM00320">
    <property type="entry name" value="WD40"/>
    <property type="match status" value="5"/>
</dbReference>
<feature type="repeat" description="WD" evidence="4">
    <location>
        <begin position="386"/>
        <end position="427"/>
    </location>
</feature>
<proteinExistence type="predicted"/>
<keyword evidence="2" id="KW-0677">Repeat</keyword>
<dbReference type="InterPro" id="IPR015943">
    <property type="entry name" value="WD40/YVTN_repeat-like_dom_sf"/>
</dbReference>
<dbReference type="PROSITE" id="PS00678">
    <property type="entry name" value="WD_REPEATS_1"/>
    <property type="match status" value="1"/>
</dbReference>
<name>G0TZA0_TRYVY</name>
<gene>
    <name evidence="6" type="ORF">TVY486_0706210</name>
</gene>
<dbReference type="Gene3D" id="2.130.10.10">
    <property type="entry name" value="YVTN repeat-like/Quinoprotein amine dehydrogenase"/>
    <property type="match status" value="2"/>
</dbReference>
<dbReference type="PANTHER" id="PTHR19879:SF9">
    <property type="entry name" value="TRANSCRIPTION INITIATION FACTOR TFIID SUBUNIT 5"/>
    <property type="match status" value="1"/>
</dbReference>